<feature type="compositionally biased region" description="Low complexity" evidence="1">
    <location>
        <begin position="9"/>
        <end position="23"/>
    </location>
</feature>
<dbReference type="GO" id="GO:0007005">
    <property type="term" value="P:mitochondrion organization"/>
    <property type="evidence" value="ECO:0007669"/>
    <property type="project" value="InterPro"/>
</dbReference>
<evidence type="ECO:0008006" key="4">
    <source>
        <dbReference type="Google" id="ProtNLM"/>
    </source>
</evidence>
<organism evidence="2 3">
    <name type="scientific">Pleomassaria siparia CBS 279.74</name>
    <dbReference type="NCBI Taxonomy" id="1314801"/>
    <lineage>
        <taxon>Eukaryota</taxon>
        <taxon>Fungi</taxon>
        <taxon>Dikarya</taxon>
        <taxon>Ascomycota</taxon>
        <taxon>Pezizomycotina</taxon>
        <taxon>Dothideomycetes</taxon>
        <taxon>Pleosporomycetidae</taxon>
        <taxon>Pleosporales</taxon>
        <taxon>Pleomassariaceae</taxon>
        <taxon>Pleomassaria</taxon>
    </lineage>
</organism>
<evidence type="ECO:0000313" key="2">
    <source>
        <dbReference type="EMBL" id="KAF2709696.1"/>
    </source>
</evidence>
<dbReference type="SUPFAM" id="SSF47072">
    <property type="entry name" value="Cysteine alpha-hairpin motif"/>
    <property type="match status" value="1"/>
</dbReference>
<dbReference type="PANTHER" id="PTHR13523:SF2">
    <property type="entry name" value="COILED-COIL-HELIX-COILED-COIL-HELIX DOMAIN CONTAINING 2, ISOFORM A-RELATED"/>
    <property type="match status" value="1"/>
</dbReference>
<feature type="compositionally biased region" description="Low complexity" evidence="1">
    <location>
        <begin position="36"/>
        <end position="51"/>
    </location>
</feature>
<keyword evidence="3" id="KW-1185">Reference proteome</keyword>
<dbReference type="EMBL" id="MU005770">
    <property type="protein sequence ID" value="KAF2709696.1"/>
    <property type="molecule type" value="Genomic_DNA"/>
</dbReference>
<dbReference type="InterPro" id="IPR009069">
    <property type="entry name" value="Cys_alpha_HP_mot_SF"/>
</dbReference>
<gene>
    <name evidence="2" type="ORF">K504DRAFT_534024</name>
</gene>
<accession>A0A6G1K9X4</accession>
<name>A0A6G1K9X4_9PLEO</name>
<feature type="region of interest" description="Disordered" evidence="1">
    <location>
        <begin position="1"/>
        <end position="59"/>
    </location>
</feature>
<evidence type="ECO:0000256" key="1">
    <source>
        <dbReference type="SAM" id="MobiDB-lite"/>
    </source>
</evidence>
<evidence type="ECO:0000313" key="3">
    <source>
        <dbReference type="Proteomes" id="UP000799428"/>
    </source>
</evidence>
<dbReference type="OrthoDB" id="1106148at2759"/>
<dbReference type="GO" id="GO:0005634">
    <property type="term" value="C:nucleus"/>
    <property type="evidence" value="ECO:0007669"/>
    <property type="project" value="TreeGrafter"/>
</dbReference>
<dbReference type="InterPro" id="IPR055304">
    <property type="entry name" value="CHCHD2/10-like"/>
</dbReference>
<dbReference type="GO" id="GO:0005739">
    <property type="term" value="C:mitochondrion"/>
    <property type="evidence" value="ECO:0007669"/>
    <property type="project" value="TreeGrafter"/>
</dbReference>
<dbReference type="AlphaFoldDB" id="A0A6G1K9X4"/>
<dbReference type="PANTHER" id="PTHR13523">
    <property type="entry name" value="COILED-COIL-HELIX-COILED-COIL-HELIX DOMAIN CONTAINING 2/NUR77"/>
    <property type="match status" value="1"/>
</dbReference>
<dbReference type="Proteomes" id="UP000799428">
    <property type="component" value="Unassembled WGS sequence"/>
</dbReference>
<protein>
    <recommendedName>
        <fullName evidence="4">CHCH domain-containing protein</fullName>
    </recommendedName>
</protein>
<sequence>MARSRGGVAPRRPTAAAPARKPAAPAPAPQRHSSTAAAPAPAAAAPAPQQAVSQGPGLFGQMASTAAGVAVGSTIGHALGGMFSGGGSSEAAAPAAQSTEFAQQHQTNYAQQSGSGACQADIQNFRKCMDDNQGSLSICGWYMDQLKACQAAAGQY</sequence>
<proteinExistence type="predicted"/>
<reference evidence="2" key="1">
    <citation type="journal article" date="2020" name="Stud. Mycol.">
        <title>101 Dothideomycetes genomes: a test case for predicting lifestyles and emergence of pathogens.</title>
        <authorList>
            <person name="Haridas S."/>
            <person name="Albert R."/>
            <person name="Binder M."/>
            <person name="Bloem J."/>
            <person name="Labutti K."/>
            <person name="Salamov A."/>
            <person name="Andreopoulos B."/>
            <person name="Baker S."/>
            <person name="Barry K."/>
            <person name="Bills G."/>
            <person name="Bluhm B."/>
            <person name="Cannon C."/>
            <person name="Castanera R."/>
            <person name="Culley D."/>
            <person name="Daum C."/>
            <person name="Ezra D."/>
            <person name="Gonzalez J."/>
            <person name="Henrissat B."/>
            <person name="Kuo A."/>
            <person name="Liang C."/>
            <person name="Lipzen A."/>
            <person name="Lutzoni F."/>
            <person name="Magnuson J."/>
            <person name="Mondo S."/>
            <person name="Nolan M."/>
            <person name="Ohm R."/>
            <person name="Pangilinan J."/>
            <person name="Park H.-J."/>
            <person name="Ramirez L."/>
            <person name="Alfaro M."/>
            <person name="Sun H."/>
            <person name="Tritt A."/>
            <person name="Yoshinaga Y."/>
            <person name="Zwiers L.-H."/>
            <person name="Turgeon B."/>
            <person name="Goodwin S."/>
            <person name="Spatafora J."/>
            <person name="Crous P."/>
            <person name="Grigoriev I."/>
        </authorList>
    </citation>
    <scope>NUCLEOTIDE SEQUENCE</scope>
    <source>
        <strain evidence="2">CBS 279.74</strain>
    </source>
</reference>